<dbReference type="Proteomes" id="UP001164653">
    <property type="component" value="Chromosome"/>
</dbReference>
<dbReference type="KEGG" id="dpf:ON006_17240"/>
<proteinExistence type="predicted"/>
<protein>
    <submittedName>
        <fullName evidence="1">Uncharacterized protein</fullName>
    </submittedName>
</protein>
<evidence type="ECO:0000313" key="1">
    <source>
        <dbReference type="EMBL" id="WAC09497.1"/>
    </source>
</evidence>
<dbReference type="EMBL" id="CP112998">
    <property type="protein sequence ID" value="WAC09497.1"/>
    <property type="molecule type" value="Genomic_DNA"/>
</dbReference>
<name>A0A9E8SM80_9BACT</name>
<dbReference type="RefSeq" id="WP_244820615.1">
    <property type="nucleotide sequence ID" value="NZ_CP112998.1"/>
</dbReference>
<evidence type="ECO:0000313" key="2">
    <source>
        <dbReference type="Proteomes" id="UP001164653"/>
    </source>
</evidence>
<sequence>MLNIVENYIELKKNMAVLINKSGYKNAFLAEQIGIPAPTFSVKKQRGNWSESEMIQILRIIENEKLEDFFMLELMRAEKDEPRFPVSDLRKELGW</sequence>
<keyword evidence="2" id="KW-1185">Reference proteome</keyword>
<accession>A0A9E8SM80</accession>
<organism evidence="1 2">
    <name type="scientific">Dyadobacter pollutisoli</name>
    <dbReference type="NCBI Taxonomy" id="2910158"/>
    <lineage>
        <taxon>Bacteria</taxon>
        <taxon>Pseudomonadati</taxon>
        <taxon>Bacteroidota</taxon>
        <taxon>Cytophagia</taxon>
        <taxon>Cytophagales</taxon>
        <taxon>Spirosomataceae</taxon>
        <taxon>Dyadobacter</taxon>
    </lineage>
</organism>
<dbReference type="AlphaFoldDB" id="A0A9E8SM80"/>
<reference evidence="1" key="1">
    <citation type="submission" date="2022-11" db="EMBL/GenBank/DDBJ databases">
        <title>Dyadobacter pollutisoli sp. nov., isolated from plastic dumped soil.</title>
        <authorList>
            <person name="Kim J.M."/>
            <person name="Kim K.R."/>
            <person name="Lee J.K."/>
            <person name="Hao L."/>
            <person name="Jeon C.O."/>
        </authorList>
    </citation>
    <scope>NUCLEOTIDE SEQUENCE</scope>
    <source>
        <strain evidence="1">U1</strain>
    </source>
</reference>
<gene>
    <name evidence="1" type="ORF">ON006_17240</name>
</gene>